<reference evidence="1 2" key="1">
    <citation type="journal article" date="2018" name="Sci. Rep.">
        <title>Genomic signatures of local adaptation to the degree of environmental predictability in rotifers.</title>
        <authorList>
            <person name="Franch-Gras L."/>
            <person name="Hahn C."/>
            <person name="Garcia-Roger E.M."/>
            <person name="Carmona M.J."/>
            <person name="Serra M."/>
            <person name="Gomez A."/>
        </authorList>
    </citation>
    <scope>NUCLEOTIDE SEQUENCE [LARGE SCALE GENOMIC DNA]</scope>
    <source>
        <strain evidence="1">HYR1</strain>
    </source>
</reference>
<dbReference type="Proteomes" id="UP000276133">
    <property type="component" value="Unassembled WGS sequence"/>
</dbReference>
<gene>
    <name evidence="1" type="ORF">BpHYR1_037308</name>
</gene>
<proteinExistence type="predicted"/>
<evidence type="ECO:0000313" key="2">
    <source>
        <dbReference type="Proteomes" id="UP000276133"/>
    </source>
</evidence>
<dbReference type="AlphaFoldDB" id="A0A3M7RY85"/>
<protein>
    <submittedName>
        <fullName evidence="1">Uncharacterized protein</fullName>
    </submittedName>
</protein>
<comment type="caution">
    <text evidence="1">The sequence shown here is derived from an EMBL/GenBank/DDBJ whole genome shotgun (WGS) entry which is preliminary data.</text>
</comment>
<sequence>MGSMSKKSRCLPSKTGRTVSRKFCESMPMVRNTMAKSRFSFCSFLIMSKNSGNIRWYSALFEGSPAGMVFGGSLNPFELCIHLVLTVDSRVGQAFQIQVKKLSINAAWLFVDKAACFFLELSSVIRRSDKLFLQILKIGDCVRLICRSVLLGPFAQPNPSICLFLAPHSRGQKMVHSFFNCDVASWQSASNLNCIVLVEVKNQFSKCLCELIIEHVNFSVVSKL</sequence>
<name>A0A3M7RY85_BRAPC</name>
<organism evidence="1 2">
    <name type="scientific">Brachionus plicatilis</name>
    <name type="common">Marine rotifer</name>
    <name type="synonym">Brachionus muelleri</name>
    <dbReference type="NCBI Taxonomy" id="10195"/>
    <lineage>
        <taxon>Eukaryota</taxon>
        <taxon>Metazoa</taxon>
        <taxon>Spiralia</taxon>
        <taxon>Gnathifera</taxon>
        <taxon>Rotifera</taxon>
        <taxon>Eurotatoria</taxon>
        <taxon>Monogononta</taxon>
        <taxon>Pseudotrocha</taxon>
        <taxon>Ploima</taxon>
        <taxon>Brachionidae</taxon>
        <taxon>Brachionus</taxon>
    </lineage>
</organism>
<evidence type="ECO:0000313" key="1">
    <source>
        <dbReference type="EMBL" id="RNA28410.1"/>
    </source>
</evidence>
<accession>A0A3M7RY85</accession>
<keyword evidence="2" id="KW-1185">Reference proteome</keyword>
<dbReference type="EMBL" id="REGN01002396">
    <property type="protein sequence ID" value="RNA28410.1"/>
    <property type="molecule type" value="Genomic_DNA"/>
</dbReference>